<dbReference type="GO" id="GO:0016853">
    <property type="term" value="F:isomerase activity"/>
    <property type="evidence" value="ECO:0007669"/>
    <property type="project" value="UniProtKB-KW"/>
</dbReference>
<evidence type="ECO:0000313" key="1">
    <source>
        <dbReference type="EMBL" id="MCU6794106.1"/>
    </source>
</evidence>
<dbReference type="EMBL" id="JAOQIO010000077">
    <property type="protein sequence ID" value="MCU6794106.1"/>
    <property type="molecule type" value="Genomic_DNA"/>
</dbReference>
<name>A0ABT2UIZ9_9BACL</name>
<dbReference type="InterPro" id="IPR032466">
    <property type="entry name" value="Metal_Hydrolase"/>
</dbReference>
<dbReference type="Gene3D" id="1.10.2020.10">
    <property type="entry name" value="uronate isomerase, domain 2, chain A"/>
    <property type="match status" value="1"/>
</dbReference>
<accession>A0ABT2UIZ9</accession>
<keyword evidence="1" id="KW-0413">Isomerase</keyword>
<reference evidence="1 2" key="1">
    <citation type="submission" date="2022-09" db="EMBL/GenBank/DDBJ databases">
        <authorList>
            <person name="Han X.L."/>
            <person name="Wang Q."/>
            <person name="Lu T."/>
        </authorList>
    </citation>
    <scope>NUCLEOTIDE SEQUENCE [LARGE SCALE GENOMIC DNA]</scope>
    <source>
        <strain evidence="1 2">WQ 127069</strain>
    </source>
</reference>
<evidence type="ECO:0000313" key="2">
    <source>
        <dbReference type="Proteomes" id="UP001652445"/>
    </source>
</evidence>
<organism evidence="1 2">
    <name type="scientific">Paenibacillus baimaensis</name>
    <dbReference type="NCBI Taxonomy" id="2982185"/>
    <lineage>
        <taxon>Bacteria</taxon>
        <taxon>Bacillati</taxon>
        <taxon>Bacillota</taxon>
        <taxon>Bacilli</taxon>
        <taxon>Bacillales</taxon>
        <taxon>Paenibacillaceae</taxon>
        <taxon>Paenibacillus</taxon>
    </lineage>
</organism>
<dbReference type="Proteomes" id="UP001652445">
    <property type="component" value="Unassembled WGS sequence"/>
</dbReference>
<protein>
    <submittedName>
        <fullName evidence="1">Glucuronate isomerase</fullName>
    </submittedName>
</protein>
<sequence>MQQETIRERIMQELETVDVVDTHTHLVGDRLNAVDFWQIAHYFWLFRELQAAGYPAHAEQLPVRERIQAFLSAHHASRHTMMNVALSRIFQDLYGIELKDEASVLAADEAVKQSAVQADWAQKVADRLSVREYVVNVPEHAPFEGMRRNAILIPRIDGKIFGWVTEIIESSNPLQAFEKLRETVDALLGGYSKQGCPGIMTTLPRYEAAANQLYDLSASGLVRDQVLMNVLHLICEAAQRHELFVQFFLGVERSWCGEPLPANDPERILKLSGLFERYSCPFELVVASEINNLDVVQAAWNFPNVHVGGHWWYNFRASTYKQSMQYRLEALPALKSSLIASDSRCIEWTYGKIWLVKRVLSEFLAERVASGWLDHAQAIEVARDWLYESAARRYRVQSLNSKG</sequence>
<comment type="caution">
    <text evidence="1">The sequence shown here is derived from an EMBL/GenBank/DDBJ whole genome shotgun (WGS) entry which is preliminary data.</text>
</comment>
<gene>
    <name evidence="1" type="ORF">OB236_18545</name>
</gene>
<keyword evidence="2" id="KW-1185">Reference proteome</keyword>
<dbReference type="Gene3D" id="3.20.20.140">
    <property type="entry name" value="Metal-dependent hydrolases"/>
    <property type="match status" value="1"/>
</dbReference>
<dbReference type="SUPFAM" id="SSF51556">
    <property type="entry name" value="Metallo-dependent hydrolases"/>
    <property type="match status" value="1"/>
</dbReference>
<proteinExistence type="predicted"/>
<dbReference type="RefSeq" id="WP_262685318.1">
    <property type="nucleotide sequence ID" value="NZ_JAOQIO010000077.1"/>
</dbReference>